<evidence type="ECO:0000313" key="2">
    <source>
        <dbReference type="EMBL" id="KAK1620799.1"/>
    </source>
</evidence>
<keyword evidence="3" id="KW-1185">Reference proteome</keyword>
<evidence type="ECO:0000313" key="3">
    <source>
        <dbReference type="Proteomes" id="UP001231189"/>
    </source>
</evidence>
<evidence type="ECO:0000256" key="1">
    <source>
        <dbReference type="SAM" id="MobiDB-lite"/>
    </source>
</evidence>
<evidence type="ECO:0008006" key="4">
    <source>
        <dbReference type="Google" id="ProtNLM"/>
    </source>
</evidence>
<dbReference type="EMBL" id="JAUUTY010000006">
    <property type="protein sequence ID" value="KAK1620799.1"/>
    <property type="molecule type" value="Genomic_DNA"/>
</dbReference>
<feature type="compositionally biased region" description="Basic and acidic residues" evidence="1">
    <location>
        <begin position="39"/>
        <end position="49"/>
    </location>
</feature>
<proteinExistence type="predicted"/>
<name>A0AAD8RII2_LOLMU</name>
<feature type="region of interest" description="Disordered" evidence="1">
    <location>
        <begin position="1"/>
        <end position="84"/>
    </location>
</feature>
<organism evidence="2 3">
    <name type="scientific">Lolium multiflorum</name>
    <name type="common">Italian ryegrass</name>
    <name type="synonym">Lolium perenne subsp. multiflorum</name>
    <dbReference type="NCBI Taxonomy" id="4521"/>
    <lineage>
        <taxon>Eukaryota</taxon>
        <taxon>Viridiplantae</taxon>
        <taxon>Streptophyta</taxon>
        <taxon>Embryophyta</taxon>
        <taxon>Tracheophyta</taxon>
        <taxon>Spermatophyta</taxon>
        <taxon>Magnoliopsida</taxon>
        <taxon>Liliopsida</taxon>
        <taxon>Poales</taxon>
        <taxon>Poaceae</taxon>
        <taxon>BOP clade</taxon>
        <taxon>Pooideae</taxon>
        <taxon>Poodae</taxon>
        <taxon>Poeae</taxon>
        <taxon>Poeae Chloroplast Group 2 (Poeae type)</taxon>
        <taxon>Loliodinae</taxon>
        <taxon>Loliinae</taxon>
        <taxon>Lolium</taxon>
    </lineage>
</organism>
<feature type="compositionally biased region" description="Low complexity" evidence="1">
    <location>
        <begin position="50"/>
        <end position="60"/>
    </location>
</feature>
<dbReference type="AlphaFoldDB" id="A0AAD8RII2"/>
<feature type="compositionally biased region" description="Basic residues" evidence="1">
    <location>
        <begin position="1"/>
        <end position="38"/>
    </location>
</feature>
<accession>A0AAD8RII2</accession>
<sequence length="257" mass="28358">MLTRARAGRRAAPHATRYRGARHAYGRAHHRPAARHHTDRPSTRSDRPTTADLPALASPPSFAPPTAPAAEPATRCRPGSRPVDRLRDRSATLLRRCPPRRAALRDPRWRAAMQEEYDALQRNGTWELVPRPPSANVITGKWVFKHKLGSDLLLSATRARRRGIAAGLLHRYICPGCQTGHDPHGVAPRRVSRVAGASMDVSNASFMATEQVAAPVPAHRGFSHQLGFRSTRSDASLFVYRTGNDMAYLLLSVDDII</sequence>
<dbReference type="Proteomes" id="UP001231189">
    <property type="component" value="Unassembled WGS sequence"/>
</dbReference>
<reference evidence="2" key="1">
    <citation type="submission" date="2023-07" db="EMBL/GenBank/DDBJ databases">
        <title>A chromosome-level genome assembly of Lolium multiflorum.</title>
        <authorList>
            <person name="Chen Y."/>
            <person name="Copetti D."/>
            <person name="Kolliker R."/>
            <person name="Studer B."/>
        </authorList>
    </citation>
    <scope>NUCLEOTIDE SEQUENCE</scope>
    <source>
        <strain evidence="2">02402/16</strain>
        <tissue evidence="2">Leaf</tissue>
    </source>
</reference>
<gene>
    <name evidence="2" type="ORF">QYE76_026316</name>
</gene>
<comment type="caution">
    <text evidence="2">The sequence shown here is derived from an EMBL/GenBank/DDBJ whole genome shotgun (WGS) entry which is preliminary data.</text>
</comment>
<protein>
    <recommendedName>
        <fullName evidence="4">Reverse transcriptase Ty1/copia-type domain-containing protein</fullName>
    </recommendedName>
</protein>